<dbReference type="EMBL" id="CM001224">
    <property type="protein sequence ID" value="KEH19987.1"/>
    <property type="molecule type" value="Genomic_DNA"/>
</dbReference>
<evidence type="ECO:0000313" key="5">
    <source>
        <dbReference type="Proteomes" id="UP000265566"/>
    </source>
</evidence>
<dbReference type="HOGENOM" id="CLU_2516109_0_0_1"/>
<name>A0A072TRG6_MEDTR</name>
<dbReference type="Proteomes" id="UP000002051">
    <property type="component" value="Chromosome 8"/>
</dbReference>
<dbReference type="STRING" id="3880.A0A072TRG6"/>
<keyword evidence="4" id="KW-1185">Reference proteome</keyword>
<protein>
    <submittedName>
        <fullName evidence="1">E3 ubiquitin-protein ligase BRE1-like protein</fullName>
    </submittedName>
</protein>
<organism evidence="1 4">
    <name type="scientific">Medicago truncatula</name>
    <name type="common">Barrel medic</name>
    <name type="synonym">Medicago tribuloides</name>
    <dbReference type="NCBI Taxonomy" id="3880"/>
    <lineage>
        <taxon>Eukaryota</taxon>
        <taxon>Viridiplantae</taxon>
        <taxon>Streptophyta</taxon>
        <taxon>Embryophyta</taxon>
        <taxon>Tracheophyta</taxon>
        <taxon>Spermatophyta</taxon>
        <taxon>Magnoliopsida</taxon>
        <taxon>eudicotyledons</taxon>
        <taxon>Gunneridae</taxon>
        <taxon>Pentapetalae</taxon>
        <taxon>rosids</taxon>
        <taxon>fabids</taxon>
        <taxon>Fabales</taxon>
        <taxon>Fabaceae</taxon>
        <taxon>Papilionoideae</taxon>
        <taxon>50 kb inversion clade</taxon>
        <taxon>NPAAA clade</taxon>
        <taxon>Hologalegina</taxon>
        <taxon>IRL clade</taxon>
        <taxon>Trifolieae</taxon>
        <taxon>Medicago</taxon>
    </lineage>
</organism>
<dbReference type="EnsemblPlants" id="KEH19987">
    <property type="protein sequence ID" value="KEH19987"/>
    <property type="gene ID" value="MTR_8g064230"/>
</dbReference>
<dbReference type="EMBL" id="PSQE01000008">
    <property type="protein sequence ID" value="RHN41359.1"/>
    <property type="molecule type" value="Genomic_DNA"/>
</dbReference>
<proteinExistence type="predicted"/>
<reference evidence="1 4" key="2">
    <citation type="journal article" date="2014" name="BMC Genomics">
        <title>An improved genome release (version Mt4.0) for the model legume Medicago truncatula.</title>
        <authorList>
            <person name="Tang H."/>
            <person name="Krishnakumar V."/>
            <person name="Bidwell S."/>
            <person name="Rosen B."/>
            <person name="Chan A."/>
            <person name="Zhou S."/>
            <person name="Gentzbittel L."/>
            <person name="Childs K.L."/>
            <person name="Yandell M."/>
            <person name="Gundlach H."/>
            <person name="Mayer K.F."/>
            <person name="Schwartz D.C."/>
            <person name="Town C.D."/>
        </authorList>
    </citation>
    <scope>GENOME REANNOTATION</scope>
    <source>
        <strain evidence="1">A17</strain>
        <strain evidence="3 4">cv. Jemalong A17</strain>
    </source>
</reference>
<evidence type="ECO:0000313" key="2">
    <source>
        <dbReference type="EMBL" id="RHN41359.1"/>
    </source>
</evidence>
<reference evidence="1 4" key="1">
    <citation type="journal article" date="2011" name="Nature">
        <title>The Medicago genome provides insight into the evolution of rhizobial symbioses.</title>
        <authorList>
            <person name="Young N.D."/>
            <person name="Debelle F."/>
            <person name="Oldroyd G.E."/>
            <person name="Geurts R."/>
            <person name="Cannon S.B."/>
            <person name="Udvardi M.K."/>
            <person name="Benedito V.A."/>
            <person name="Mayer K.F."/>
            <person name="Gouzy J."/>
            <person name="Schoof H."/>
            <person name="Van de Peer Y."/>
            <person name="Proost S."/>
            <person name="Cook D.R."/>
            <person name="Meyers B.C."/>
            <person name="Spannagl M."/>
            <person name="Cheung F."/>
            <person name="De Mita S."/>
            <person name="Krishnakumar V."/>
            <person name="Gundlach H."/>
            <person name="Zhou S."/>
            <person name="Mudge J."/>
            <person name="Bharti A.K."/>
            <person name="Murray J.D."/>
            <person name="Naoumkina M.A."/>
            <person name="Rosen B."/>
            <person name="Silverstein K.A."/>
            <person name="Tang H."/>
            <person name="Rombauts S."/>
            <person name="Zhao P.X."/>
            <person name="Zhou P."/>
            <person name="Barbe V."/>
            <person name="Bardou P."/>
            <person name="Bechner M."/>
            <person name="Bellec A."/>
            <person name="Berger A."/>
            <person name="Berges H."/>
            <person name="Bidwell S."/>
            <person name="Bisseling T."/>
            <person name="Choisne N."/>
            <person name="Couloux A."/>
            <person name="Denny R."/>
            <person name="Deshpande S."/>
            <person name="Dai X."/>
            <person name="Doyle J.J."/>
            <person name="Dudez A.M."/>
            <person name="Farmer A.D."/>
            <person name="Fouteau S."/>
            <person name="Franken C."/>
            <person name="Gibelin C."/>
            <person name="Gish J."/>
            <person name="Goldstein S."/>
            <person name="Gonzalez A.J."/>
            <person name="Green P.J."/>
            <person name="Hallab A."/>
            <person name="Hartog M."/>
            <person name="Hua A."/>
            <person name="Humphray S.J."/>
            <person name="Jeong D.H."/>
            <person name="Jing Y."/>
            <person name="Jocker A."/>
            <person name="Kenton S.M."/>
            <person name="Kim D.J."/>
            <person name="Klee K."/>
            <person name="Lai H."/>
            <person name="Lang C."/>
            <person name="Lin S."/>
            <person name="Macmil S.L."/>
            <person name="Magdelenat G."/>
            <person name="Matthews L."/>
            <person name="McCorrison J."/>
            <person name="Monaghan E.L."/>
            <person name="Mun J.H."/>
            <person name="Najar F.Z."/>
            <person name="Nicholson C."/>
            <person name="Noirot C."/>
            <person name="O'Bleness M."/>
            <person name="Paule C.R."/>
            <person name="Poulain J."/>
            <person name="Prion F."/>
            <person name="Qin B."/>
            <person name="Qu C."/>
            <person name="Retzel E.F."/>
            <person name="Riddle C."/>
            <person name="Sallet E."/>
            <person name="Samain S."/>
            <person name="Samson N."/>
            <person name="Sanders I."/>
            <person name="Saurat O."/>
            <person name="Scarpelli C."/>
            <person name="Schiex T."/>
            <person name="Segurens B."/>
            <person name="Severin A.J."/>
            <person name="Sherrier D.J."/>
            <person name="Shi R."/>
            <person name="Sims S."/>
            <person name="Singer S.R."/>
            <person name="Sinharoy S."/>
            <person name="Sterck L."/>
            <person name="Viollet A."/>
            <person name="Wang B.B."/>
            <person name="Wang K."/>
            <person name="Wang M."/>
            <person name="Wang X."/>
            <person name="Warfsmann J."/>
            <person name="Weissenbach J."/>
            <person name="White D.D."/>
            <person name="White J.D."/>
            <person name="Wiley G.B."/>
            <person name="Wincker P."/>
            <person name="Xing Y."/>
            <person name="Yang L."/>
            <person name="Yao Z."/>
            <person name="Ying F."/>
            <person name="Zhai J."/>
            <person name="Zhou L."/>
            <person name="Zuber A."/>
            <person name="Denarie J."/>
            <person name="Dixon R.A."/>
            <person name="May G.D."/>
            <person name="Schwartz D.C."/>
            <person name="Rogers J."/>
            <person name="Quetier F."/>
            <person name="Town C.D."/>
            <person name="Roe B.A."/>
        </authorList>
    </citation>
    <scope>NUCLEOTIDE SEQUENCE [LARGE SCALE GENOMIC DNA]</scope>
    <source>
        <strain evidence="1">A17</strain>
        <strain evidence="3 4">cv. Jemalong A17</strain>
    </source>
</reference>
<evidence type="ECO:0000313" key="1">
    <source>
        <dbReference type="EMBL" id="KEH19987.1"/>
    </source>
</evidence>
<accession>A0A072TRG6</accession>
<gene>
    <name evidence="1" type="ordered locus">MTR_8g064230</name>
    <name evidence="2" type="ORF">MtrunA17_Chr8g0365251</name>
</gene>
<dbReference type="Proteomes" id="UP000265566">
    <property type="component" value="Chromosome 8"/>
</dbReference>
<evidence type="ECO:0000313" key="3">
    <source>
        <dbReference type="EnsemblPlants" id="KEH19987"/>
    </source>
</evidence>
<evidence type="ECO:0000313" key="4">
    <source>
        <dbReference type="Proteomes" id="UP000002051"/>
    </source>
</evidence>
<dbReference type="AlphaFoldDB" id="A0A072TRG6"/>
<sequence length="85" mass="9295">MIKGELDEIVAELEVSRRKLVGLKMQKDAAMGMNSTNADVVNGNLSPEKPAERAITLSDLKNSIEEAKIVNDDRLSELQDARVGN</sequence>
<reference evidence="2" key="5">
    <citation type="journal article" date="2018" name="Nat. Plants">
        <title>Whole-genome landscape of Medicago truncatula symbiotic genes.</title>
        <authorList>
            <person name="Pecrix Y."/>
            <person name="Gamas P."/>
            <person name="Carrere S."/>
        </authorList>
    </citation>
    <scope>NUCLEOTIDE SEQUENCE</scope>
    <source>
        <tissue evidence="2">Leaves</tissue>
    </source>
</reference>
<dbReference type="Gramene" id="rna47674">
    <property type="protein sequence ID" value="RHN41359.1"/>
    <property type="gene ID" value="gene47674"/>
</dbReference>
<reference evidence="5" key="4">
    <citation type="journal article" date="2018" name="Nat. Plants">
        <title>Whole-genome landscape of Medicago truncatula symbiotic genes.</title>
        <authorList>
            <person name="Pecrix Y."/>
            <person name="Staton S.E."/>
            <person name="Sallet E."/>
            <person name="Lelandais-Briere C."/>
            <person name="Moreau S."/>
            <person name="Carrere S."/>
            <person name="Blein T."/>
            <person name="Jardinaud M.F."/>
            <person name="Latrasse D."/>
            <person name="Zouine M."/>
            <person name="Zahm M."/>
            <person name="Kreplak J."/>
            <person name="Mayjonade B."/>
            <person name="Satge C."/>
            <person name="Perez M."/>
            <person name="Cauet S."/>
            <person name="Marande W."/>
            <person name="Chantry-Darmon C."/>
            <person name="Lopez-Roques C."/>
            <person name="Bouchez O."/>
            <person name="Berard A."/>
            <person name="Debelle F."/>
            <person name="Munos S."/>
            <person name="Bendahmane A."/>
            <person name="Berges H."/>
            <person name="Niebel A."/>
            <person name="Buitink J."/>
            <person name="Frugier F."/>
            <person name="Benhamed M."/>
            <person name="Crespi M."/>
            <person name="Gouzy J."/>
            <person name="Gamas P."/>
        </authorList>
    </citation>
    <scope>NUCLEOTIDE SEQUENCE [LARGE SCALE GENOMIC DNA]</scope>
    <source>
        <strain evidence="5">cv. Jemalong A17</strain>
    </source>
</reference>
<reference evidence="3" key="3">
    <citation type="submission" date="2015-04" db="UniProtKB">
        <authorList>
            <consortium name="EnsemblPlants"/>
        </authorList>
    </citation>
    <scope>IDENTIFICATION</scope>
    <source>
        <strain evidence="3">cv. Jemalong A17</strain>
    </source>
</reference>